<comment type="caution">
    <text evidence="1">The sequence shown here is derived from an EMBL/GenBank/DDBJ whole genome shotgun (WGS) entry which is preliminary data.</text>
</comment>
<name>A0A1R3HWF9_COCAP</name>
<proteinExistence type="predicted"/>
<dbReference type="Proteomes" id="UP000188268">
    <property type="component" value="Unassembled WGS sequence"/>
</dbReference>
<dbReference type="EMBL" id="AWWV01011078">
    <property type="protein sequence ID" value="OMO74695.1"/>
    <property type="molecule type" value="Genomic_DNA"/>
</dbReference>
<evidence type="ECO:0000313" key="1">
    <source>
        <dbReference type="EMBL" id="OMO74695.1"/>
    </source>
</evidence>
<dbReference type="Gramene" id="OMO74695">
    <property type="protein sequence ID" value="OMO74695"/>
    <property type="gene ID" value="CCACVL1_16517"/>
</dbReference>
<protein>
    <submittedName>
        <fullName evidence="1">Uncharacterized protein</fullName>
    </submittedName>
</protein>
<organism evidence="1 2">
    <name type="scientific">Corchorus capsularis</name>
    <name type="common">Jute</name>
    <dbReference type="NCBI Taxonomy" id="210143"/>
    <lineage>
        <taxon>Eukaryota</taxon>
        <taxon>Viridiplantae</taxon>
        <taxon>Streptophyta</taxon>
        <taxon>Embryophyta</taxon>
        <taxon>Tracheophyta</taxon>
        <taxon>Spermatophyta</taxon>
        <taxon>Magnoliopsida</taxon>
        <taxon>eudicotyledons</taxon>
        <taxon>Gunneridae</taxon>
        <taxon>Pentapetalae</taxon>
        <taxon>rosids</taxon>
        <taxon>malvids</taxon>
        <taxon>Malvales</taxon>
        <taxon>Malvaceae</taxon>
        <taxon>Grewioideae</taxon>
        <taxon>Apeibeae</taxon>
        <taxon>Corchorus</taxon>
    </lineage>
</organism>
<evidence type="ECO:0000313" key="2">
    <source>
        <dbReference type="Proteomes" id="UP000188268"/>
    </source>
</evidence>
<gene>
    <name evidence="1" type="ORF">CCACVL1_16517</name>
</gene>
<reference evidence="1 2" key="1">
    <citation type="submission" date="2013-09" db="EMBL/GenBank/DDBJ databases">
        <title>Corchorus capsularis genome sequencing.</title>
        <authorList>
            <person name="Alam M."/>
            <person name="Haque M.S."/>
            <person name="Islam M.S."/>
            <person name="Emdad E.M."/>
            <person name="Islam M.M."/>
            <person name="Ahmed B."/>
            <person name="Halim A."/>
            <person name="Hossen Q.M.M."/>
            <person name="Hossain M.Z."/>
            <person name="Ahmed R."/>
            <person name="Khan M.M."/>
            <person name="Islam R."/>
            <person name="Rashid M.M."/>
            <person name="Khan S.A."/>
            <person name="Rahman M.S."/>
            <person name="Alam M."/>
        </authorList>
    </citation>
    <scope>NUCLEOTIDE SEQUENCE [LARGE SCALE GENOMIC DNA]</scope>
    <source>
        <strain evidence="2">cv. CVL-1</strain>
        <tissue evidence="1">Whole seedling</tissue>
    </source>
</reference>
<keyword evidence="2" id="KW-1185">Reference proteome</keyword>
<sequence length="27" mass="2762">MAVLPRQVAMKIVKPADQSVPSPGAGN</sequence>
<accession>A0A1R3HWF9</accession>
<dbReference type="AlphaFoldDB" id="A0A1R3HWF9"/>